<feature type="domain" description="Nitroreductase" evidence="1">
    <location>
        <begin position="69"/>
        <end position="239"/>
    </location>
</feature>
<protein>
    <recommendedName>
        <fullName evidence="1">Nitroreductase domain-containing protein</fullName>
    </recommendedName>
</protein>
<proteinExistence type="predicted"/>
<organism evidence="2 3">
    <name type="scientific">Streptomyces osmaniensis</name>
    <dbReference type="NCBI Taxonomy" id="593134"/>
    <lineage>
        <taxon>Bacteria</taxon>
        <taxon>Bacillati</taxon>
        <taxon>Actinomycetota</taxon>
        <taxon>Actinomycetes</taxon>
        <taxon>Kitasatosporales</taxon>
        <taxon>Streptomycetaceae</taxon>
        <taxon>Streptomyces</taxon>
    </lineage>
</organism>
<evidence type="ECO:0000313" key="2">
    <source>
        <dbReference type="EMBL" id="GAA3594169.1"/>
    </source>
</evidence>
<keyword evidence="3" id="KW-1185">Reference proteome</keyword>
<dbReference type="EMBL" id="BAABCE010000033">
    <property type="protein sequence ID" value="GAA3594169.1"/>
    <property type="molecule type" value="Genomic_DNA"/>
</dbReference>
<reference evidence="3" key="1">
    <citation type="journal article" date="2019" name="Int. J. Syst. Evol. Microbiol.">
        <title>The Global Catalogue of Microorganisms (GCM) 10K type strain sequencing project: providing services to taxonomists for standard genome sequencing and annotation.</title>
        <authorList>
            <consortium name="The Broad Institute Genomics Platform"/>
            <consortium name="The Broad Institute Genome Sequencing Center for Infectious Disease"/>
            <person name="Wu L."/>
            <person name="Ma J."/>
        </authorList>
    </citation>
    <scope>NUCLEOTIDE SEQUENCE [LARGE SCALE GENOMIC DNA]</scope>
    <source>
        <strain evidence="3">JCM 17656</strain>
    </source>
</reference>
<comment type="caution">
    <text evidence="2">The sequence shown here is derived from an EMBL/GenBank/DDBJ whole genome shotgun (WGS) entry which is preliminary data.</text>
</comment>
<dbReference type="Gene3D" id="3.40.109.10">
    <property type="entry name" value="NADH Oxidase"/>
    <property type="match status" value="1"/>
</dbReference>
<evidence type="ECO:0000259" key="1">
    <source>
        <dbReference type="Pfam" id="PF00881"/>
    </source>
</evidence>
<dbReference type="RefSeq" id="WP_346186630.1">
    <property type="nucleotide sequence ID" value="NZ_BAABCE010000033.1"/>
</dbReference>
<evidence type="ECO:0000313" key="3">
    <source>
        <dbReference type="Proteomes" id="UP001500707"/>
    </source>
</evidence>
<dbReference type="Proteomes" id="UP001500707">
    <property type="component" value="Unassembled WGS sequence"/>
</dbReference>
<accession>A0ABP6YZV8</accession>
<gene>
    <name evidence="2" type="ORF">GCM10022295_89490</name>
</gene>
<dbReference type="SUPFAM" id="SSF55469">
    <property type="entry name" value="FMN-dependent nitroreductase-like"/>
    <property type="match status" value="1"/>
</dbReference>
<dbReference type="InterPro" id="IPR000415">
    <property type="entry name" value="Nitroreductase-like"/>
</dbReference>
<sequence length="246" mass="25616">MGNQVYGLPPTADQLLEDLVRACAADLAGPTAGSVPSELRLDAPSGTRYAYALPTAGPPTRSVSAVLNDRRTIRDFAPGPLPAKVLGEVLKATLSQDRRMASGETEAGNGLTPVVVVRAATGIEPGVYEAGAAGNCLYWHGALSQEAWRLLFFQSQLESAPVLILMAGSPAAAWHRDAAQGYLRLVRRAGAAAYAGWLAALQQGYDGCLMGSTLPSPQLNEAAGFDPAGRRPLIALAIGLRVESPG</sequence>
<dbReference type="Pfam" id="PF00881">
    <property type="entry name" value="Nitroreductase"/>
    <property type="match status" value="1"/>
</dbReference>
<name>A0ABP6YZV8_9ACTN</name>
<dbReference type="InterPro" id="IPR029479">
    <property type="entry name" value="Nitroreductase"/>
</dbReference>